<dbReference type="EMBL" id="JAINZZ010000029">
    <property type="protein sequence ID" value="MBY8880252.1"/>
    <property type="molecule type" value="Genomic_DNA"/>
</dbReference>
<keyword evidence="2" id="KW-1133">Transmembrane helix</keyword>
<evidence type="ECO:0000256" key="1">
    <source>
        <dbReference type="SAM" id="MobiDB-lite"/>
    </source>
</evidence>
<sequence length="540" mass="54073">MGLALACAALGMTAAGVGAAPSAQAATPALTLDVTPTLYVEAGAGNNGAFNSTLTIGIGTTGDLTSGPRHLVVDASALAGRVVMTDLDTQDGCTAQELVVTCDLAPNVKRLSPFHLLAADGAQAQSEADISVTASSAGAADATAHVRTVIGTPSLLTAVLPERTAVPPGTALPFSPVIANTGDASPRQGFTLHFHTSDTTTTPADAQAFAVAGERPSNCHYPPAPRNDFWCSFPDEIAPGQVWTIGRPLSYRTRAPLMDGFITYDIRPAGSIPPSQDFDPAAYVTGDGPALTLHRVADQKTGLTSGWFHVVAEQHADYQAIGGTLHGKKGDVVRLNLGVRNAGPGSLTQSGADGAFVVTLPAGVSLLKTERVAPLPPGTSPGPGPLCELRTPGVYRCAMREPLVLHGQFVLRFSLRIDRLVPAATQGAAGSVRVVPSTEAPTHDTNLANDVASLTVARPGSATTGGGGSSGGSASGGTTSGSGGGSGASGGGSSSTGGLTPDGSLAATGAGATLPVAGAAVILLLTGTGTLLARRRRTTH</sequence>
<comment type="caution">
    <text evidence="4">The sequence shown here is derived from an EMBL/GenBank/DDBJ whole genome shotgun (WGS) entry which is preliminary data.</text>
</comment>
<keyword evidence="3" id="KW-0732">Signal</keyword>
<proteinExistence type="predicted"/>
<feature type="signal peptide" evidence="3">
    <location>
        <begin position="1"/>
        <end position="25"/>
    </location>
</feature>
<reference evidence="4 5" key="1">
    <citation type="submission" date="2021-08" db="EMBL/GenBank/DDBJ databases">
        <title>WGS of actinomycetes from Thailand.</title>
        <authorList>
            <person name="Thawai C."/>
        </authorList>
    </citation>
    <scope>NUCLEOTIDE SEQUENCE [LARGE SCALE GENOMIC DNA]</scope>
    <source>
        <strain evidence="4 5">PLK6-54</strain>
    </source>
</reference>
<evidence type="ECO:0000313" key="5">
    <source>
        <dbReference type="Proteomes" id="UP000778578"/>
    </source>
</evidence>
<name>A0ABS7QAQ4_9ACTN</name>
<evidence type="ECO:0000256" key="3">
    <source>
        <dbReference type="SAM" id="SignalP"/>
    </source>
</evidence>
<keyword evidence="5" id="KW-1185">Reference proteome</keyword>
<evidence type="ECO:0008006" key="6">
    <source>
        <dbReference type="Google" id="ProtNLM"/>
    </source>
</evidence>
<feature type="transmembrane region" description="Helical" evidence="2">
    <location>
        <begin position="514"/>
        <end position="533"/>
    </location>
</feature>
<protein>
    <recommendedName>
        <fullName evidence="6">Gram-positive cocci surface proteins LPxTG domain-containing protein</fullName>
    </recommendedName>
</protein>
<keyword evidence="2" id="KW-0812">Transmembrane</keyword>
<keyword evidence="2" id="KW-0472">Membrane</keyword>
<gene>
    <name evidence="4" type="ORF">K7862_21820</name>
</gene>
<evidence type="ECO:0000256" key="2">
    <source>
        <dbReference type="SAM" id="Phobius"/>
    </source>
</evidence>
<evidence type="ECO:0000313" key="4">
    <source>
        <dbReference type="EMBL" id="MBY8880252.1"/>
    </source>
</evidence>
<feature type="region of interest" description="Disordered" evidence="1">
    <location>
        <begin position="457"/>
        <end position="500"/>
    </location>
</feature>
<dbReference type="RefSeq" id="WP_222965097.1">
    <property type="nucleotide sequence ID" value="NZ_JAINZZ010000029.1"/>
</dbReference>
<feature type="chain" id="PRO_5046819225" description="Gram-positive cocci surface proteins LPxTG domain-containing protein" evidence="3">
    <location>
        <begin position="26"/>
        <end position="540"/>
    </location>
</feature>
<accession>A0ABS7QAQ4</accession>
<feature type="compositionally biased region" description="Gly residues" evidence="1">
    <location>
        <begin position="463"/>
        <end position="495"/>
    </location>
</feature>
<dbReference type="Proteomes" id="UP000778578">
    <property type="component" value="Unassembled WGS sequence"/>
</dbReference>
<organism evidence="4 5">
    <name type="scientific">Actinacidiphila acidipaludis</name>
    <dbReference type="NCBI Taxonomy" id="2873382"/>
    <lineage>
        <taxon>Bacteria</taxon>
        <taxon>Bacillati</taxon>
        <taxon>Actinomycetota</taxon>
        <taxon>Actinomycetes</taxon>
        <taxon>Kitasatosporales</taxon>
        <taxon>Streptomycetaceae</taxon>
        <taxon>Actinacidiphila</taxon>
    </lineage>
</organism>